<evidence type="ECO:0000256" key="4">
    <source>
        <dbReference type="ARBA" id="ARBA00022741"/>
    </source>
</evidence>
<dbReference type="NCBIfam" id="TIGR02348">
    <property type="entry name" value="GroEL"/>
    <property type="match status" value="1"/>
</dbReference>
<evidence type="ECO:0000313" key="13">
    <source>
        <dbReference type="EMBL" id="SQI36948.1"/>
    </source>
</evidence>
<dbReference type="InterPro" id="IPR002423">
    <property type="entry name" value="Cpn60/GroEL/TCP-1"/>
</dbReference>
<dbReference type="InterPro" id="IPR027413">
    <property type="entry name" value="GROEL-like_equatorial_sf"/>
</dbReference>
<organism evidence="13 14">
    <name type="scientific">Rhodococcus coprophilus</name>
    <dbReference type="NCBI Taxonomy" id="38310"/>
    <lineage>
        <taxon>Bacteria</taxon>
        <taxon>Bacillati</taxon>
        <taxon>Actinomycetota</taxon>
        <taxon>Actinomycetes</taxon>
        <taxon>Mycobacteriales</taxon>
        <taxon>Nocardiaceae</taxon>
        <taxon>Rhodococcus</taxon>
    </lineage>
</organism>
<evidence type="ECO:0000256" key="6">
    <source>
        <dbReference type="ARBA" id="ARBA00023186"/>
    </source>
</evidence>
<dbReference type="NCBIfam" id="NF000592">
    <property type="entry name" value="PRK00013.1"/>
    <property type="match status" value="1"/>
</dbReference>
<dbReference type="GO" id="GO:0140662">
    <property type="term" value="F:ATP-dependent protein folding chaperone"/>
    <property type="evidence" value="ECO:0007669"/>
    <property type="project" value="InterPro"/>
</dbReference>
<dbReference type="Gene3D" id="1.10.560.10">
    <property type="entry name" value="GroEL-like equatorial domain"/>
    <property type="match status" value="1"/>
</dbReference>
<dbReference type="GO" id="GO:0016853">
    <property type="term" value="F:isomerase activity"/>
    <property type="evidence" value="ECO:0007669"/>
    <property type="project" value="UniProtKB-KW"/>
</dbReference>
<dbReference type="Gene3D" id="3.50.7.10">
    <property type="entry name" value="GroEL"/>
    <property type="match status" value="1"/>
</dbReference>
<dbReference type="GO" id="GO:0009408">
    <property type="term" value="P:response to heat"/>
    <property type="evidence" value="ECO:0007669"/>
    <property type="project" value="UniProtKB-ARBA"/>
</dbReference>
<dbReference type="SUPFAM" id="SSF52029">
    <property type="entry name" value="GroEL apical domain-like"/>
    <property type="match status" value="1"/>
</dbReference>
<dbReference type="FunFam" id="3.50.7.10:FF:000001">
    <property type="entry name" value="60 kDa chaperonin"/>
    <property type="match status" value="1"/>
</dbReference>
<keyword evidence="14" id="KW-1185">Reference proteome</keyword>
<feature type="binding site" evidence="9">
    <location>
        <begin position="476"/>
        <end position="478"/>
    </location>
    <ligand>
        <name>ATP</name>
        <dbReference type="ChEBI" id="CHEBI:30616"/>
    </ligand>
</feature>
<dbReference type="NCBIfam" id="NF009488">
    <property type="entry name" value="PRK12850.1"/>
    <property type="match status" value="1"/>
</dbReference>
<dbReference type="RefSeq" id="WP_072704038.1">
    <property type="nucleotide sequence ID" value="NZ_JAFBBL010000001.1"/>
</dbReference>
<dbReference type="EMBL" id="LS483468">
    <property type="protein sequence ID" value="SQI36948.1"/>
    <property type="molecule type" value="Genomic_DNA"/>
</dbReference>
<dbReference type="GO" id="GO:0009986">
    <property type="term" value="C:cell surface"/>
    <property type="evidence" value="ECO:0007669"/>
    <property type="project" value="UniProtKB-SubCell"/>
</dbReference>
<evidence type="ECO:0000256" key="7">
    <source>
        <dbReference type="ARBA" id="ARBA00023235"/>
    </source>
</evidence>
<dbReference type="KEGG" id="rcr:NCTC10994_03460"/>
<dbReference type="Gene3D" id="3.30.260.10">
    <property type="entry name" value="TCP-1-like chaperonin intermediate domain"/>
    <property type="match status" value="1"/>
</dbReference>
<feature type="binding site" evidence="9">
    <location>
        <begin position="86"/>
        <end position="90"/>
    </location>
    <ligand>
        <name>ATP</name>
        <dbReference type="ChEBI" id="CHEBI:30616"/>
    </ligand>
</feature>
<dbReference type="GO" id="GO:0042603">
    <property type="term" value="C:capsule"/>
    <property type="evidence" value="ECO:0007669"/>
    <property type="project" value="UniProtKB-SubCell"/>
</dbReference>
<feature type="region of interest" description="Disordered" evidence="12">
    <location>
        <begin position="521"/>
        <end position="541"/>
    </location>
</feature>
<dbReference type="GO" id="GO:0005737">
    <property type="term" value="C:cytoplasm"/>
    <property type="evidence" value="ECO:0007669"/>
    <property type="project" value="UniProtKB-SubCell"/>
</dbReference>
<comment type="function">
    <text evidence="9 11">Together with its co-chaperonin GroES, plays an essential role in assisting protein folding. The GroEL-GroES system forms a nano-cage that allows encapsulation of the non-native substrate proteins and provides a physical environment optimized to promote and accelerate protein folding.</text>
</comment>
<reference evidence="13 14" key="1">
    <citation type="submission" date="2018-06" db="EMBL/GenBank/DDBJ databases">
        <authorList>
            <consortium name="Pathogen Informatics"/>
            <person name="Doyle S."/>
        </authorList>
    </citation>
    <scope>NUCLEOTIDE SEQUENCE [LARGE SCALE GENOMIC DNA]</scope>
    <source>
        <strain evidence="13 14">NCTC10994</strain>
    </source>
</reference>
<evidence type="ECO:0000256" key="3">
    <source>
        <dbReference type="ARBA" id="ARBA00006607"/>
    </source>
</evidence>
<feature type="binding site" evidence="9">
    <location>
        <position position="413"/>
    </location>
    <ligand>
        <name>ATP</name>
        <dbReference type="ChEBI" id="CHEBI:30616"/>
    </ligand>
</feature>
<dbReference type="InterPro" id="IPR001844">
    <property type="entry name" value="Cpn60/GroEL"/>
</dbReference>
<evidence type="ECO:0000313" key="14">
    <source>
        <dbReference type="Proteomes" id="UP000249091"/>
    </source>
</evidence>
<dbReference type="AlphaFoldDB" id="A0A2X4UMS9"/>
<dbReference type="InterPro" id="IPR027410">
    <property type="entry name" value="TCP-1-like_intermed_sf"/>
</dbReference>
<dbReference type="CDD" id="cd03344">
    <property type="entry name" value="GroEL"/>
    <property type="match status" value="1"/>
</dbReference>
<dbReference type="STRING" id="1219011.GCA_001895045_03762"/>
<dbReference type="NCBIfam" id="NF009487">
    <property type="entry name" value="PRK12849.1"/>
    <property type="match status" value="1"/>
</dbReference>
<comment type="similarity">
    <text evidence="3 9 10">Belongs to the chaperonin (HSP60) family.</text>
</comment>
<dbReference type="EC" id="5.6.1.7" evidence="9"/>
<dbReference type="PROSITE" id="PS00296">
    <property type="entry name" value="CHAPERONINS_CPN60"/>
    <property type="match status" value="1"/>
</dbReference>
<accession>A0A2X4UMS9</accession>
<dbReference type="PRINTS" id="PR00298">
    <property type="entry name" value="CHAPERONIN60"/>
</dbReference>
<feature type="compositionally biased region" description="Gly residues" evidence="12">
    <location>
        <begin position="532"/>
        <end position="541"/>
    </location>
</feature>
<keyword evidence="7 9" id="KW-0413">Isomerase</keyword>
<name>A0A2X4UMS9_9NOCA</name>
<dbReference type="Proteomes" id="UP000249091">
    <property type="component" value="Chromosome 1"/>
</dbReference>
<proteinExistence type="inferred from homology"/>
<protein>
    <recommendedName>
        <fullName evidence="9">Chaperonin GroEL</fullName>
        <ecNumber evidence="9">5.6.1.7</ecNumber>
    </recommendedName>
    <alternativeName>
        <fullName evidence="9">60 kDa chaperonin</fullName>
    </alternativeName>
    <alternativeName>
        <fullName evidence="9">Chaperonin-60</fullName>
        <shortName evidence="9">Cpn60</shortName>
    </alternativeName>
</protein>
<evidence type="ECO:0000256" key="9">
    <source>
        <dbReference type="HAMAP-Rule" id="MF_00600"/>
    </source>
</evidence>
<keyword evidence="5 9" id="KW-0067">ATP-binding</keyword>
<dbReference type="NCBIfam" id="NF009489">
    <property type="entry name" value="PRK12851.1"/>
    <property type="match status" value="1"/>
</dbReference>
<gene>
    <name evidence="13" type="primary">groEL2</name>
    <name evidence="9" type="synonym">groEL</name>
    <name evidence="9" type="synonym">groL</name>
    <name evidence="13" type="ORF">NCTC10994_03460</name>
</gene>
<evidence type="ECO:0000256" key="12">
    <source>
        <dbReference type="SAM" id="MobiDB-lite"/>
    </source>
</evidence>
<dbReference type="HAMAP" id="MF_00600">
    <property type="entry name" value="CH60"/>
    <property type="match status" value="1"/>
</dbReference>
<feature type="binding site" evidence="9">
    <location>
        <begin position="29"/>
        <end position="32"/>
    </location>
    <ligand>
        <name>ATP</name>
        <dbReference type="ChEBI" id="CHEBI:30616"/>
    </ligand>
</feature>
<evidence type="ECO:0000256" key="5">
    <source>
        <dbReference type="ARBA" id="ARBA00022840"/>
    </source>
</evidence>
<keyword evidence="6 9" id="KW-0143">Chaperone</keyword>
<dbReference type="InterPro" id="IPR027409">
    <property type="entry name" value="GroEL-like_apical_dom_sf"/>
</dbReference>
<dbReference type="SUPFAM" id="SSF54849">
    <property type="entry name" value="GroEL-intermediate domain like"/>
    <property type="match status" value="1"/>
</dbReference>
<dbReference type="InterPro" id="IPR018370">
    <property type="entry name" value="Chaperonin_Cpn60_CS"/>
</dbReference>
<dbReference type="GO" id="GO:0042026">
    <property type="term" value="P:protein refolding"/>
    <property type="evidence" value="ECO:0007669"/>
    <property type="project" value="UniProtKB-UniRule"/>
</dbReference>
<evidence type="ECO:0000256" key="11">
    <source>
        <dbReference type="RuleBase" id="RU000419"/>
    </source>
</evidence>
<keyword evidence="9" id="KW-0963">Cytoplasm</keyword>
<evidence type="ECO:0000256" key="1">
    <source>
        <dbReference type="ARBA" id="ARBA00004191"/>
    </source>
</evidence>
<dbReference type="GO" id="GO:0051082">
    <property type="term" value="F:unfolded protein binding"/>
    <property type="evidence" value="ECO:0007669"/>
    <property type="project" value="UniProtKB-UniRule"/>
</dbReference>
<dbReference type="Pfam" id="PF00118">
    <property type="entry name" value="Cpn60_TCP1"/>
    <property type="match status" value="1"/>
</dbReference>
<dbReference type="SUPFAM" id="SSF48592">
    <property type="entry name" value="GroEL equatorial domain-like"/>
    <property type="match status" value="1"/>
</dbReference>
<comment type="subunit">
    <text evidence="9 11">Forms a cylinder of 14 subunits composed of two heptameric rings stacked back-to-back. Interacts with the co-chaperonin GroES.</text>
</comment>
<evidence type="ECO:0000256" key="8">
    <source>
        <dbReference type="ARBA" id="ARBA00025702"/>
    </source>
</evidence>
<comment type="caution">
    <text evidence="9">Lacks conserved residue(s) required for the propagation of feature annotation.</text>
</comment>
<sequence length="541" mass="56591">MAKIIAFDEEARRGLERGLNSLADAVKVTLGPKGRNVVLEKKWGAPTITNDGVSIAKEIELEDPYEKIGAELVKEVAKKTDDVAGDGTTTATVLAQALVREGLRNVAAGANPLGLKRGIEKAVEAVTARLLDTAKEVETKEQIAATAGISAGDPAIGELIAEAIDKVGKEGVITVEESNTFGLQLELTEGMRFDKGYISLYFATDAERQEAVLEDPYILLVSSKISTVKDLLPLLEKVIQSGKPLLIIAEDVEGEALSTLVLNKIRGTFKSVAVKAPGFGDRRKAQLADIAILTGGEVISEEVGLSLETAGVELLGQARKVVVTKDETTIVEGAGDPDSIAGRVNQIRAEIEASDSDYDREKLQERLAKLAGGVAVIKAGAATEVELKERKHRIEDAVRNAKAAVEEGIVAGGGVALLQAAPALDDLKLEGDEATGANIVRVALEAPLKQIAFNAGLEPGVVAEKVRNLPAGHGLNAATNEYGDLLAAGINDPVKVTRSALQNAASIAALFLTTEAVVADKPEKSSAPVGDPTGGMGGMDF</sequence>
<evidence type="ECO:0000256" key="2">
    <source>
        <dbReference type="ARBA" id="ARBA00004241"/>
    </source>
</evidence>
<evidence type="ECO:0000256" key="10">
    <source>
        <dbReference type="RuleBase" id="RU000418"/>
    </source>
</evidence>
<dbReference type="PANTHER" id="PTHR45633">
    <property type="entry name" value="60 KDA HEAT SHOCK PROTEIN, MITOCHONDRIAL"/>
    <property type="match status" value="1"/>
</dbReference>
<comment type="subcellular location">
    <subcellularLocation>
        <location evidence="2">Cell surface</location>
    </subcellularLocation>
    <subcellularLocation>
        <location evidence="9">Cytoplasm</location>
    </subcellularLocation>
    <subcellularLocation>
        <location evidence="8">Secreted</location>
        <location evidence="8">Capsule</location>
    </subcellularLocation>
    <subcellularLocation>
        <location evidence="1">Secreted</location>
        <location evidence="1">Cell wall</location>
    </subcellularLocation>
</comment>
<feature type="binding site" evidence="9">
    <location>
        <position position="492"/>
    </location>
    <ligand>
        <name>ATP</name>
        <dbReference type="ChEBI" id="CHEBI:30616"/>
    </ligand>
</feature>
<keyword evidence="4 9" id="KW-0547">Nucleotide-binding</keyword>
<dbReference type="GO" id="GO:0005524">
    <property type="term" value="F:ATP binding"/>
    <property type="evidence" value="ECO:0007669"/>
    <property type="project" value="UniProtKB-UniRule"/>
</dbReference>